<name>D4B1K4_ARTBC</name>
<dbReference type="GeneID" id="9523251"/>
<gene>
    <name evidence="3" type="ORF">ARB_02333</name>
</gene>
<sequence>MSLLICLLSVCLDGFSPLKYDVLFIQKERKNNNSKGGIPPARPPKTHLIWLSDGELEGHFAGADAAVAVVVAVVFLVAVIVVASGGDDVVVVASGADDVVVVASGADDVVVLSIVRYATQAVFYTTGFSNLGNYSPH</sequence>
<dbReference type="KEGG" id="abe:ARB_02333"/>
<feature type="chain" id="PRO_5003054610" evidence="2">
    <location>
        <begin position="18"/>
        <end position="137"/>
    </location>
</feature>
<feature type="transmembrane region" description="Helical" evidence="1">
    <location>
        <begin position="60"/>
        <end position="83"/>
    </location>
</feature>
<evidence type="ECO:0000256" key="2">
    <source>
        <dbReference type="SAM" id="SignalP"/>
    </source>
</evidence>
<keyword evidence="2" id="KW-0732">Signal</keyword>
<evidence type="ECO:0000256" key="1">
    <source>
        <dbReference type="SAM" id="Phobius"/>
    </source>
</evidence>
<keyword evidence="4" id="KW-1185">Reference proteome</keyword>
<keyword evidence="1" id="KW-0812">Transmembrane</keyword>
<organism evidence="3 4">
    <name type="scientific">Arthroderma benhamiae (strain ATCC MYA-4681 / CBS 112371)</name>
    <name type="common">Trichophyton mentagrophytes</name>
    <dbReference type="NCBI Taxonomy" id="663331"/>
    <lineage>
        <taxon>Eukaryota</taxon>
        <taxon>Fungi</taxon>
        <taxon>Dikarya</taxon>
        <taxon>Ascomycota</taxon>
        <taxon>Pezizomycotina</taxon>
        <taxon>Eurotiomycetes</taxon>
        <taxon>Eurotiomycetidae</taxon>
        <taxon>Onygenales</taxon>
        <taxon>Arthrodermataceae</taxon>
        <taxon>Trichophyton</taxon>
    </lineage>
</organism>
<dbReference type="RefSeq" id="XP_003011483.1">
    <property type="nucleotide sequence ID" value="XM_003011437.1"/>
</dbReference>
<dbReference type="EMBL" id="ABSU01000026">
    <property type="protein sequence ID" value="EFE30843.1"/>
    <property type="molecule type" value="Genomic_DNA"/>
</dbReference>
<evidence type="ECO:0000313" key="4">
    <source>
        <dbReference type="Proteomes" id="UP000008866"/>
    </source>
</evidence>
<dbReference type="AlphaFoldDB" id="D4B1K4"/>
<reference evidence="4" key="1">
    <citation type="journal article" date="2011" name="Genome Biol.">
        <title>Comparative and functional genomics provide insights into the pathogenicity of dermatophytic fungi.</title>
        <authorList>
            <person name="Burmester A."/>
            <person name="Shelest E."/>
            <person name="Gloeckner G."/>
            <person name="Heddergott C."/>
            <person name="Schindler S."/>
            <person name="Staib P."/>
            <person name="Heidel A."/>
            <person name="Felder M."/>
            <person name="Petzold A."/>
            <person name="Szafranski K."/>
            <person name="Feuermann M."/>
            <person name="Pedruzzi I."/>
            <person name="Priebe S."/>
            <person name="Groth M."/>
            <person name="Winkler R."/>
            <person name="Li W."/>
            <person name="Kniemeyer O."/>
            <person name="Schroeckh V."/>
            <person name="Hertweck C."/>
            <person name="Hube B."/>
            <person name="White T.C."/>
            <person name="Platzer M."/>
            <person name="Guthke R."/>
            <person name="Heitman J."/>
            <person name="Woestemeyer J."/>
            <person name="Zipfel P.F."/>
            <person name="Monod M."/>
            <person name="Brakhage A.A."/>
        </authorList>
    </citation>
    <scope>NUCLEOTIDE SEQUENCE [LARGE SCALE GENOMIC DNA]</scope>
    <source>
        <strain evidence="4">ATCC MYA-4681 / CBS 112371</strain>
    </source>
</reference>
<accession>D4B1K4</accession>
<dbReference type="Proteomes" id="UP000008866">
    <property type="component" value="Unassembled WGS sequence"/>
</dbReference>
<proteinExistence type="predicted"/>
<keyword evidence="1" id="KW-1133">Transmembrane helix</keyword>
<evidence type="ECO:0000313" key="3">
    <source>
        <dbReference type="EMBL" id="EFE30843.1"/>
    </source>
</evidence>
<comment type="caution">
    <text evidence="3">The sequence shown here is derived from an EMBL/GenBank/DDBJ whole genome shotgun (WGS) entry which is preliminary data.</text>
</comment>
<keyword evidence="1" id="KW-0472">Membrane</keyword>
<dbReference type="HOGENOM" id="CLU_1864638_0_0_1"/>
<feature type="signal peptide" evidence="2">
    <location>
        <begin position="1"/>
        <end position="17"/>
    </location>
</feature>
<protein>
    <submittedName>
        <fullName evidence="3">Uncharacterized protein</fullName>
    </submittedName>
</protein>